<dbReference type="AlphaFoldDB" id="S8CMJ2"/>
<evidence type="ECO:0000313" key="1">
    <source>
        <dbReference type="EMBL" id="EPS66006.1"/>
    </source>
</evidence>
<dbReference type="OrthoDB" id="1932457at2759"/>
<evidence type="ECO:0000313" key="2">
    <source>
        <dbReference type="Proteomes" id="UP000015453"/>
    </source>
</evidence>
<dbReference type="Proteomes" id="UP000015453">
    <property type="component" value="Unassembled WGS sequence"/>
</dbReference>
<keyword evidence="2" id="KW-1185">Reference proteome</keyword>
<dbReference type="PANTHER" id="PTHR47290">
    <property type="entry name" value="RING FINGER PROTEIN"/>
    <property type="match status" value="1"/>
</dbReference>
<dbReference type="InterPro" id="IPR044171">
    <property type="entry name" value="LAX2-like"/>
</dbReference>
<feature type="non-terminal residue" evidence="1">
    <location>
        <position position="82"/>
    </location>
</feature>
<protein>
    <submittedName>
        <fullName evidence="1">Uncharacterized protein</fullName>
    </submittedName>
</protein>
<comment type="caution">
    <text evidence="1">The sequence shown here is derived from an EMBL/GenBank/DDBJ whole genome shotgun (WGS) entry which is preliminary data.</text>
</comment>
<dbReference type="PANTHER" id="PTHR47290:SF4">
    <property type="entry name" value="RING FINGER PROTEIN"/>
    <property type="match status" value="1"/>
</dbReference>
<accession>S8CMJ2</accession>
<sequence length="82" mass="9407">PTPVLHSRRPYAGVDFRVVQPPRRPHSGIWFMLLASENQEKEPSALPQIPKRFLRIKDGRMRIGVVLKYLGMKLKLGSESEV</sequence>
<reference evidence="1 2" key="1">
    <citation type="journal article" date="2013" name="BMC Genomics">
        <title>The miniature genome of a carnivorous plant Genlisea aurea contains a low number of genes and short non-coding sequences.</title>
        <authorList>
            <person name="Leushkin E.V."/>
            <person name="Sutormin R.A."/>
            <person name="Nabieva E.R."/>
            <person name="Penin A.A."/>
            <person name="Kondrashov A.S."/>
            <person name="Logacheva M.D."/>
        </authorList>
    </citation>
    <scope>NUCLEOTIDE SEQUENCE [LARGE SCALE GENOMIC DNA]</scope>
</reference>
<feature type="non-terminal residue" evidence="1">
    <location>
        <position position="1"/>
    </location>
</feature>
<proteinExistence type="predicted"/>
<organism evidence="1 2">
    <name type="scientific">Genlisea aurea</name>
    <dbReference type="NCBI Taxonomy" id="192259"/>
    <lineage>
        <taxon>Eukaryota</taxon>
        <taxon>Viridiplantae</taxon>
        <taxon>Streptophyta</taxon>
        <taxon>Embryophyta</taxon>
        <taxon>Tracheophyta</taxon>
        <taxon>Spermatophyta</taxon>
        <taxon>Magnoliopsida</taxon>
        <taxon>eudicotyledons</taxon>
        <taxon>Gunneridae</taxon>
        <taxon>Pentapetalae</taxon>
        <taxon>asterids</taxon>
        <taxon>lamiids</taxon>
        <taxon>Lamiales</taxon>
        <taxon>Lentibulariaceae</taxon>
        <taxon>Genlisea</taxon>
    </lineage>
</organism>
<dbReference type="EMBL" id="AUSU01003918">
    <property type="protein sequence ID" value="EPS66006.1"/>
    <property type="molecule type" value="Genomic_DNA"/>
</dbReference>
<name>S8CMJ2_9LAMI</name>
<gene>
    <name evidence="1" type="ORF">M569_08772</name>
</gene>